<feature type="signal peptide" evidence="1">
    <location>
        <begin position="1"/>
        <end position="17"/>
    </location>
</feature>
<evidence type="ECO:0008006" key="4">
    <source>
        <dbReference type="Google" id="ProtNLM"/>
    </source>
</evidence>
<dbReference type="Proteomes" id="UP000712080">
    <property type="component" value="Unassembled WGS sequence"/>
</dbReference>
<organism evidence="2 3">
    <name type="scientific">Flavobacterium silvaticum</name>
    <dbReference type="NCBI Taxonomy" id="1852020"/>
    <lineage>
        <taxon>Bacteria</taxon>
        <taxon>Pseudomonadati</taxon>
        <taxon>Bacteroidota</taxon>
        <taxon>Flavobacteriia</taxon>
        <taxon>Flavobacteriales</taxon>
        <taxon>Flavobacteriaceae</taxon>
        <taxon>Flavobacterium</taxon>
    </lineage>
</organism>
<evidence type="ECO:0000313" key="3">
    <source>
        <dbReference type="Proteomes" id="UP000712080"/>
    </source>
</evidence>
<proteinExistence type="predicted"/>
<protein>
    <recommendedName>
        <fullName evidence="4">DUF4932 domain-containing protein</fullName>
    </recommendedName>
</protein>
<keyword evidence="3" id="KW-1185">Reference proteome</keyword>
<gene>
    <name evidence="2" type="ORF">G6047_07720</name>
</gene>
<feature type="chain" id="PRO_5038007090" description="DUF4932 domain-containing protein" evidence="1">
    <location>
        <begin position="18"/>
        <end position="365"/>
    </location>
</feature>
<keyword evidence="1" id="KW-0732">Signal</keyword>
<dbReference type="RefSeq" id="WP_169527013.1">
    <property type="nucleotide sequence ID" value="NZ_JAAMPU010000103.1"/>
</dbReference>
<sequence length="365" mass="42215">MKKLLFLVLLVFGFASAQISRSYIDANDPIVNKAVDFYVSYIGQFNQDDAVDYAKYWSAESCAAFRNPDLAVFAISDTYPTYRLGVQTTIYYAKRIREHVLIKSVLSYRAEDSTNTVYAILDHYIKIPSGGETFKFTAPLVLNKSQYREKRFGNIDYHFPATTSFDKRKAKQLQTQLATILKAWGFMPVGISYYFTQSAEEMSAMRGFEYKYGDEQQTPSGISYPEDRLIFSTGSGEDNLHEVLHVYFNPMYVTSPVNHALIYYLAGGLGHDFQWFINRMDEYLQKYPETNLSQFDTIEPKDIMLHIDFTVLGIICKMVDEKEGVAGLKRLLGYETVDALFLKEFNLERKDWDAFVREKIKLYRK</sequence>
<dbReference type="AlphaFoldDB" id="A0A972FL09"/>
<evidence type="ECO:0000313" key="2">
    <source>
        <dbReference type="EMBL" id="NMH27916.1"/>
    </source>
</evidence>
<evidence type="ECO:0000256" key="1">
    <source>
        <dbReference type="SAM" id="SignalP"/>
    </source>
</evidence>
<comment type="caution">
    <text evidence="2">The sequence shown here is derived from an EMBL/GenBank/DDBJ whole genome shotgun (WGS) entry which is preliminary data.</text>
</comment>
<accession>A0A972FL09</accession>
<dbReference type="EMBL" id="JAAMPU010000103">
    <property type="protein sequence ID" value="NMH27916.1"/>
    <property type="molecule type" value="Genomic_DNA"/>
</dbReference>
<name>A0A972FL09_9FLAO</name>
<reference evidence="2" key="1">
    <citation type="submission" date="2020-02" db="EMBL/GenBank/DDBJ databases">
        <title>Flavobacterium sp. genome.</title>
        <authorList>
            <person name="Jung H.S."/>
            <person name="Baek J.H."/>
            <person name="Jeon C.O."/>
        </authorList>
    </citation>
    <scope>NUCLEOTIDE SEQUENCE</scope>
    <source>
        <strain evidence="2">SE-s28</strain>
    </source>
</reference>